<dbReference type="AlphaFoldDB" id="G4TL73"/>
<evidence type="ECO:0000256" key="1">
    <source>
        <dbReference type="SAM" id="Phobius"/>
    </source>
</evidence>
<dbReference type="eggNOG" id="ENOG502S1BF">
    <property type="taxonomic scope" value="Eukaryota"/>
</dbReference>
<keyword evidence="5" id="KW-1185">Reference proteome</keyword>
<dbReference type="PANTHER" id="PTHR34062:SF1">
    <property type="entry name" value="NADH-UBIQUINONE OXIDOREDUCTASE 21KDA SUBUNIT N-TERMINAL DOMAIN-CONTAINING PROTEIN"/>
    <property type="match status" value="1"/>
</dbReference>
<keyword evidence="1" id="KW-0472">Membrane</keyword>
<organism evidence="4 5">
    <name type="scientific">Serendipita indica (strain DSM 11827)</name>
    <name type="common">Root endophyte fungus</name>
    <name type="synonym">Piriformospora indica</name>
    <dbReference type="NCBI Taxonomy" id="1109443"/>
    <lineage>
        <taxon>Eukaryota</taxon>
        <taxon>Fungi</taxon>
        <taxon>Dikarya</taxon>
        <taxon>Basidiomycota</taxon>
        <taxon>Agaricomycotina</taxon>
        <taxon>Agaricomycetes</taxon>
        <taxon>Sebacinales</taxon>
        <taxon>Serendipitaceae</taxon>
        <taxon>Serendipita</taxon>
    </lineage>
</organism>
<protein>
    <submittedName>
        <fullName evidence="4">Probable NADH-ubiquinone oxidoreductase 21 kDa subunit</fullName>
    </submittedName>
</protein>
<evidence type="ECO:0000259" key="2">
    <source>
        <dbReference type="Pfam" id="PF10785"/>
    </source>
</evidence>
<keyword evidence="1" id="KW-1133">Transmembrane helix</keyword>
<name>G4TL73_SERID</name>
<dbReference type="OrthoDB" id="196140at2759"/>
<accession>G4TL73</accession>
<gene>
    <name evidence="4" type="ORF">PIIN_06009</name>
</gene>
<dbReference type="EMBL" id="CAFZ01000146">
    <property type="protein sequence ID" value="CCA72073.1"/>
    <property type="molecule type" value="Genomic_DNA"/>
</dbReference>
<reference evidence="4 5" key="1">
    <citation type="journal article" date="2011" name="PLoS Pathog.">
        <title>Endophytic Life Strategies Decoded by Genome and Transcriptome Analyses of the Mutualistic Root Symbiont Piriformospora indica.</title>
        <authorList>
            <person name="Zuccaro A."/>
            <person name="Lahrmann U."/>
            <person name="Guldener U."/>
            <person name="Langen G."/>
            <person name="Pfiffi S."/>
            <person name="Biedenkopf D."/>
            <person name="Wong P."/>
            <person name="Samans B."/>
            <person name="Grimm C."/>
            <person name="Basiewicz M."/>
            <person name="Murat C."/>
            <person name="Martin F."/>
            <person name="Kogel K.H."/>
        </authorList>
    </citation>
    <scope>NUCLEOTIDE SEQUENCE [LARGE SCALE GENOMIC DNA]</scope>
    <source>
        <strain evidence="4 5">DSM 11827</strain>
    </source>
</reference>
<dbReference type="Proteomes" id="UP000007148">
    <property type="component" value="Unassembled WGS sequence"/>
</dbReference>
<dbReference type="Pfam" id="PF12853">
    <property type="entry name" value="NADH_u_ox_C"/>
    <property type="match status" value="1"/>
</dbReference>
<feature type="domain" description="NADH-ubiquinone oxidoreductase 21kDa subunit C-terminal fungi" evidence="3">
    <location>
        <begin position="108"/>
        <end position="169"/>
    </location>
</feature>
<dbReference type="STRING" id="1109443.G4TL73"/>
<dbReference type="Pfam" id="PF10785">
    <property type="entry name" value="NADH-u_ox-rdase"/>
    <property type="match status" value="1"/>
</dbReference>
<dbReference type="InterPro" id="IPR024549">
    <property type="entry name" value="NADH-UbQ_OxRdtase_su21_C_fun"/>
</dbReference>
<feature type="transmembrane region" description="Helical" evidence="1">
    <location>
        <begin position="36"/>
        <end position="53"/>
    </location>
</feature>
<feature type="transmembrane region" description="Helical" evidence="1">
    <location>
        <begin position="69"/>
        <end position="87"/>
    </location>
</feature>
<sequence length="176" mass="20309">MPGPLDGPVTGTPRYPVIDTDPHAFRVVRYFRPRDYATWATVTATVPAAYYVWGRFDPLPRLPGRANRILYTLAATMGAMGGFLMAYQDSSKRFWGWSENKREQELDRVEMTRKIAEGKPLYGESPQPEHMQQIAAANSRHSQLWFAVLPWFNLVNHPYHGDFAERYKKESKDTQE</sequence>
<feature type="domain" description="NADH-ubiquinone oxidoreductase 21kDa subunit N-terminal" evidence="2">
    <location>
        <begin position="13"/>
        <end position="99"/>
    </location>
</feature>
<comment type="caution">
    <text evidence="4">The sequence shown here is derived from an EMBL/GenBank/DDBJ whole genome shotgun (WGS) entry which is preliminary data.</text>
</comment>
<evidence type="ECO:0000259" key="3">
    <source>
        <dbReference type="Pfam" id="PF12853"/>
    </source>
</evidence>
<keyword evidence="1" id="KW-0812">Transmembrane</keyword>
<dbReference type="HOGENOM" id="CLU_087364_0_0_1"/>
<dbReference type="InterPro" id="IPR053229">
    <property type="entry name" value="NADH-Q_oxidrdct_subunit"/>
</dbReference>
<evidence type="ECO:0000313" key="4">
    <source>
        <dbReference type="EMBL" id="CCA72073.1"/>
    </source>
</evidence>
<dbReference type="InterPro" id="IPR019721">
    <property type="entry name" value="NADH-UbQ_OxRdtase_su21_N"/>
</dbReference>
<evidence type="ECO:0000313" key="5">
    <source>
        <dbReference type="Proteomes" id="UP000007148"/>
    </source>
</evidence>
<dbReference type="InParanoid" id="G4TL73"/>
<dbReference type="OMA" id="TVPWFNF"/>
<keyword evidence="4" id="KW-0830">Ubiquinone</keyword>
<dbReference type="PANTHER" id="PTHR34062">
    <property type="entry name" value="OXIDOREDUCTASE 21 KDA SUBUNIT, PUTATIVE (AFU_ORTHOLOGUE AFUA_4G04750)-RELATED"/>
    <property type="match status" value="1"/>
</dbReference>
<proteinExistence type="predicted"/>